<dbReference type="GO" id="GO:0005886">
    <property type="term" value="C:plasma membrane"/>
    <property type="evidence" value="ECO:0007669"/>
    <property type="project" value="TreeGrafter"/>
</dbReference>
<evidence type="ECO:0000256" key="7">
    <source>
        <dbReference type="SAM" id="Phobius"/>
    </source>
</evidence>
<keyword evidence="2 7" id="KW-0812">Transmembrane</keyword>
<dbReference type="Gene3D" id="3.30.70.1230">
    <property type="entry name" value="Nucleotide cyclase"/>
    <property type="match status" value="1"/>
</dbReference>
<dbReference type="PANTHER" id="PTHR11920:SF335">
    <property type="entry name" value="GUANYLATE CYCLASE"/>
    <property type="match status" value="1"/>
</dbReference>
<dbReference type="InterPro" id="IPR050401">
    <property type="entry name" value="Cyclic_nucleotide_synthase"/>
</dbReference>
<reference evidence="9" key="1">
    <citation type="submission" date="2021-02" db="EMBL/GenBank/DDBJ databases">
        <authorList>
            <person name="Dougan E. K."/>
            <person name="Rhodes N."/>
            <person name="Thang M."/>
            <person name="Chan C."/>
        </authorList>
    </citation>
    <scope>NUCLEOTIDE SEQUENCE</scope>
</reference>
<evidence type="ECO:0000256" key="5">
    <source>
        <dbReference type="ARBA" id="ARBA00023136"/>
    </source>
</evidence>
<dbReference type="AlphaFoldDB" id="A0A813JV09"/>
<dbReference type="GO" id="GO:0000166">
    <property type="term" value="F:nucleotide binding"/>
    <property type="evidence" value="ECO:0007669"/>
    <property type="project" value="UniProtKB-KW"/>
</dbReference>
<keyword evidence="4 7" id="KW-1133">Transmembrane helix</keyword>
<feature type="transmembrane region" description="Helical" evidence="7">
    <location>
        <begin position="434"/>
        <end position="454"/>
    </location>
</feature>
<feature type="transmembrane region" description="Helical" evidence="7">
    <location>
        <begin position="398"/>
        <end position="414"/>
    </location>
</feature>
<keyword evidence="5 7" id="KW-0472">Membrane</keyword>
<name>A0A813JV09_POLGL</name>
<dbReference type="PROSITE" id="PS50125">
    <property type="entry name" value="GUANYLATE_CYCLASE_2"/>
    <property type="match status" value="1"/>
</dbReference>
<keyword evidence="3" id="KW-0547">Nucleotide-binding</keyword>
<evidence type="ECO:0000313" key="9">
    <source>
        <dbReference type="EMBL" id="CAE8683532.1"/>
    </source>
</evidence>
<sequence length="577" mass="65554">MLGPTKWRNYMDDDLLRNECYFDIAVGLAFLSTVNAIATSRKWYMQKGQRNSFLMDLKQRDSRRSMFNVLRHMVPEFLVVDMLRNPGKLIADQVPCASILFIKIVDFDLIARTLPPAQLLGFLNDVFTRLDKMCAARNVTKIETVGEEYICAVGVGPADRLEDEENGYGDILMRLLRMANDIMTLHSQGRCSSAVFQMGLHTGPVVAGVVGQKLPRFRLFGDTMNTAARMMQKGIPNELQFGAATFAKLPDRGLGSFRREVEMKGKGRVTTYLLVKGKLHDERERLPSETPSAGISAILRCGTLQAALETIESEEFPPTNSQASAPWASQQRRVKREWSSKQRCVTRDWSRQLEDVHKTDSDPGAAGGLDDEERGFRTWFHKEYACCKKLVKRLNSQALFLLALTFVETVYLMSASKTVRGGLSDFFFVHKDFFMLRAACFLIVLIWRLAVSWCKEYIDRVVQCEWCLAVSSALGAGLMFLSYESLATEFPNGIEGHAHDFTLAGVSRNVPRLIAFPVYMLSINVHKHRCLHSCTVLVLAILIIGIETSKDYDTLLPSWDSKWFFFLFNRWMHILRR</sequence>
<dbReference type="EMBL" id="CAJNNW010026201">
    <property type="protein sequence ID" value="CAE8683532.1"/>
    <property type="molecule type" value="Genomic_DNA"/>
</dbReference>
<comment type="caution">
    <text evidence="9">The sequence shown here is derived from an EMBL/GenBank/DDBJ whole genome shotgun (WGS) entry which is preliminary data.</text>
</comment>
<evidence type="ECO:0000256" key="3">
    <source>
        <dbReference type="ARBA" id="ARBA00022741"/>
    </source>
</evidence>
<dbReference type="GO" id="GO:0001653">
    <property type="term" value="F:peptide receptor activity"/>
    <property type="evidence" value="ECO:0007669"/>
    <property type="project" value="TreeGrafter"/>
</dbReference>
<evidence type="ECO:0000313" key="10">
    <source>
        <dbReference type="Proteomes" id="UP000626109"/>
    </source>
</evidence>
<evidence type="ECO:0000259" key="8">
    <source>
        <dbReference type="PROSITE" id="PS50125"/>
    </source>
</evidence>
<accession>A0A813JV09</accession>
<proteinExistence type="predicted"/>
<dbReference type="Proteomes" id="UP000626109">
    <property type="component" value="Unassembled WGS sequence"/>
</dbReference>
<feature type="domain" description="Guanylate cyclase" evidence="8">
    <location>
        <begin position="98"/>
        <end position="231"/>
    </location>
</feature>
<feature type="transmembrane region" description="Helical" evidence="7">
    <location>
        <begin position="20"/>
        <end position="38"/>
    </location>
</feature>
<keyword evidence="6" id="KW-0456">Lyase</keyword>
<evidence type="ECO:0000256" key="2">
    <source>
        <dbReference type="ARBA" id="ARBA00022692"/>
    </source>
</evidence>
<dbReference type="GO" id="GO:0004383">
    <property type="term" value="F:guanylate cyclase activity"/>
    <property type="evidence" value="ECO:0007669"/>
    <property type="project" value="TreeGrafter"/>
</dbReference>
<dbReference type="PANTHER" id="PTHR11920">
    <property type="entry name" value="GUANYLYL CYCLASE"/>
    <property type="match status" value="1"/>
</dbReference>
<organism evidence="9 10">
    <name type="scientific">Polarella glacialis</name>
    <name type="common">Dinoflagellate</name>
    <dbReference type="NCBI Taxonomy" id="89957"/>
    <lineage>
        <taxon>Eukaryota</taxon>
        <taxon>Sar</taxon>
        <taxon>Alveolata</taxon>
        <taxon>Dinophyceae</taxon>
        <taxon>Suessiales</taxon>
        <taxon>Suessiaceae</taxon>
        <taxon>Polarella</taxon>
    </lineage>
</organism>
<dbReference type="Pfam" id="PF00211">
    <property type="entry name" value="Guanylate_cyc"/>
    <property type="match status" value="1"/>
</dbReference>
<dbReference type="SMART" id="SM00044">
    <property type="entry name" value="CYCc"/>
    <property type="match status" value="1"/>
</dbReference>
<dbReference type="GO" id="GO:0035556">
    <property type="term" value="P:intracellular signal transduction"/>
    <property type="evidence" value="ECO:0007669"/>
    <property type="project" value="InterPro"/>
</dbReference>
<evidence type="ECO:0000256" key="6">
    <source>
        <dbReference type="ARBA" id="ARBA00023239"/>
    </source>
</evidence>
<evidence type="ECO:0000256" key="4">
    <source>
        <dbReference type="ARBA" id="ARBA00022989"/>
    </source>
</evidence>
<protein>
    <recommendedName>
        <fullName evidence="8">Guanylate cyclase domain-containing protein</fullName>
    </recommendedName>
</protein>
<evidence type="ECO:0000256" key="1">
    <source>
        <dbReference type="ARBA" id="ARBA00004370"/>
    </source>
</evidence>
<dbReference type="GO" id="GO:0007168">
    <property type="term" value="P:receptor guanylyl cyclase signaling pathway"/>
    <property type="evidence" value="ECO:0007669"/>
    <property type="project" value="TreeGrafter"/>
</dbReference>
<gene>
    <name evidence="9" type="ORF">PGLA2088_LOCUS23499</name>
</gene>
<dbReference type="CDD" id="cd07302">
    <property type="entry name" value="CHD"/>
    <property type="match status" value="1"/>
</dbReference>
<dbReference type="InterPro" id="IPR001054">
    <property type="entry name" value="A/G_cyclase"/>
</dbReference>
<dbReference type="InterPro" id="IPR029787">
    <property type="entry name" value="Nucleotide_cyclase"/>
</dbReference>
<comment type="subcellular location">
    <subcellularLocation>
        <location evidence="1">Membrane</location>
    </subcellularLocation>
</comment>
<dbReference type="GO" id="GO:0004016">
    <property type="term" value="F:adenylate cyclase activity"/>
    <property type="evidence" value="ECO:0007669"/>
    <property type="project" value="TreeGrafter"/>
</dbReference>
<dbReference type="SUPFAM" id="SSF55073">
    <property type="entry name" value="Nucleotide cyclase"/>
    <property type="match status" value="1"/>
</dbReference>